<gene>
    <name evidence="1" type="ORF">SI8410_04005133</name>
</gene>
<dbReference type="AlphaFoldDB" id="A0A7I8KAB3"/>
<proteinExistence type="predicted"/>
<dbReference type="Proteomes" id="UP000663760">
    <property type="component" value="Chromosome 4"/>
</dbReference>
<accession>A0A7I8KAB3</accession>
<sequence>MERSWMEVGCVSGSFILKSTQQEEALYRIWYALRRWQLVSRWIVLFPMMACSSINWR</sequence>
<keyword evidence="2" id="KW-1185">Reference proteome</keyword>
<name>A0A7I8KAB3_SPIIN</name>
<evidence type="ECO:0000313" key="2">
    <source>
        <dbReference type="Proteomes" id="UP000663760"/>
    </source>
</evidence>
<organism evidence="1 2">
    <name type="scientific">Spirodela intermedia</name>
    <name type="common">Intermediate duckweed</name>
    <dbReference type="NCBI Taxonomy" id="51605"/>
    <lineage>
        <taxon>Eukaryota</taxon>
        <taxon>Viridiplantae</taxon>
        <taxon>Streptophyta</taxon>
        <taxon>Embryophyta</taxon>
        <taxon>Tracheophyta</taxon>
        <taxon>Spermatophyta</taxon>
        <taxon>Magnoliopsida</taxon>
        <taxon>Liliopsida</taxon>
        <taxon>Araceae</taxon>
        <taxon>Lemnoideae</taxon>
        <taxon>Spirodela</taxon>
    </lineage>
</organism>
<evidence type="ECO:0000313" key="1">
    <source>
        <dbReference type="EMBL" id="CAA7394472.1"/>
    </source>
</evidence>
<dbReference type="EMBL" id="LR746267">
    <property type="protein sequence ID" value="CAA7394472.1"/>
    <property type="molecule type" value="Genomic_DNA"/>
</dbReference>
<reference evidence="1" key="1">
    <citation type="submission" date="2020-02" db="EMBL/GenBank/DDBJ databases">
        <authorList>
            <person name="Scholz U."/>
            <person name="Mascher M."/>
            <person name="Fiebig A."/>
        </authorList>
    </citation>
    <scope>NUCLEOTIDE SEQUENCE</scope>
</reference>
<protein>
    <submittedName>
        <fullName evidence="1">Uncharacterized protein</fullName>
    </submittedName>
</protein>